<dbReference type="InterPro" id="IPR011650">
    <property type="entry name" value="Peptidase_M20_dimer"/>
</dbReference>
<dbReference type="FunFam" id="3.30.70.360:FF:000001">
    <property type="entry name" value="N-acetyldiaminopimelate deacetylase"/>
    <property type="match status" value="1"/>
</dbReference>
<dbReference type="Gene3D" id="3.40.630.10">
    <property type="entry name" value="Zn peptidases"/>
    <property type="match status" value="1"/>
</dbReference>
<dbReference type="PANTHER" id="PTHR11014:SF63">
    <property type="entry name" value="METALLOPEPTIDASE, PUTATIVE (AFU_ORTHOLOGUE AFUA_6G09600)-RELATED"/>
    <property type="match status" value="1"/>
</dbReference>
<sequence>MLSVISSAQVIQPPRNPNTAALLARMDKAAEALTAKVIDWRRDIHQHPELGNREVQTAAKVAAHLKSLGIEVQTGVGKTGVVGLLRGNATGPVVALRADMDALPITERNDLSFKSTVTTDYNGKTTGVMHACGHDSHVAMLMGAAEVLSSVRSELHGTVKFIFQPCEEGPPSGEEGGAKLMVKEGVLENPKVDVIFGQHISSGTELGSFTYRPGSVSAENDIFRITVRGKQSHGAAPWTGVDPIVTGAQIVMGLQTIVSRNLMLTEHAAVLTIGAFHAGNRENIIPEEATMIGTLRTLDTTMRNTMYRRIREVVTNIAESAGATAEVSISMEDAMLVNNKELTAAMVPTLQALAGTSNVVLVPSGMGSEDFAYFAQKIPGFFFSTGARPKGVKSNQVAHHSPNFQIDETSFDLGVKALCHLTVDYMEQKVKK</sequence>
<dbReference type="PANTHER" id="PTHR11014">
    <property type="entry name" value="PEPTIDASE M20 FAMILY MEMBER"/>
    <property type="match status" value="1"/>
</dbReference>
<comment type="cofactor">
    <cofactor evidence="2">
        <name>Mn(2+)</name>
        <dbReference type="ChEBI" id="CHEBI:29035"/>
    </cofactor>
    <text evidence="2">The Mn(2+) ion enhances activity.</text>
</comment>
<accession>A0A6G9APY4</accession>
<dbReference type="PIRSF" id="PIRSF005962">
    <property type="entry name" value="Pept_M20D_amidohydro"/>
    <property type="match status" value="1"/>
</dbReference>
<dbReference type="Proteomes" id="UP000501802">
    <property type="component" value="Chromosome"/>
</dbReference>
<name>A0A6G9APY4_9BACT</name>
<dbReference type="InterPro" id="IPR017439">
    <property type="entry name" value="Amidohydrolase"/>
</dbReference>
<dbReference type="Pfam" id="PF01546">
    <property type="entry name" value="Peptidase_M20"/>
    <property type="match status" value="1"/>
</dbReference>
<dbReference type="NCBIfam" id="TIGR01891">
    <property type="entry name" value="amidohydrolases"/>
    <property type="match status" value="1"/>
</dbReference>
<gene>
    <name evidence="4" type="ORF">G8759_18105</name>
</gene>
<evidence type="ECO:0000256" key="1">
    <source>
        <dbReference type="ARBA" id="ARBA00022801"/>
    </source>
</evidence>
<dbReference type="InterPro" id="IPR002933">
    <property type="entry name" value="Peptidase_M20"/>
</dbReference>
<evidence type="ECO:0000313" key="5">
    <source>
        <dbReference type="Proteomes" id="UP000501802"/>
    </source>
</evidence>
<evidence type="ECO:0000256" key="2">
    <source>
        <dbReference type="PIRSR" id="PIRSR005962-1"/>
    </source>
</evidence>
<feature type="binding site" evidence="2">
    <location>
        <position position="199"/>
    </location>
    <ligand>
        <name>Mn(2+)</name>
        <dbReference type="ChEBI" id="CHEBI:29035"/>
        <label>2</label>
    </ligand>
</feature>
<dbReference type="KEGG" id="spib:G8759_18105"/>
<dbReference type="SUPFAM" id="SSF53187">
    <property type="entry name" value="Zn-dependent exopeptidases"/>
    <property type="match status" value="1"/>
</dbReference>
<dbReference type="RefSeq" id="WP_167210388.1">
    <property type="nucleotide sequence ID" value="NZ_CP050063.1"/>
</dbReference>
<feature type="binding site" evidence="2">
    <location>
        <position position="134"/>
    </location>
    <ligand>
        <name>Mn(2+)</name>
        <dbReference type="ChEBI" id="CHEBI:29035"/>
        <label>2</label>
    </ligand>
</feature>
<keyword evidence="5" id="KW-1185">Reference proteome</keyword>
<dbReference type="Gene3D" id="3.30.70.360">
    <property type="match status" value="1"/>
</dbReference>
<keyword evidence="2" id="KW-0479">Metal-binding</keyword>
<dbReference type="GO" id="GO:0046872">
    <property type="term" value="F:metal ion binding"/>
    <property type="evidence" value="ECO:0007669"/>
    <property type="project" value="UniProtKB-KW"/>
</dbReference>
<dbReference type="GO" id="GO:0050118">
    <property type="term" value="F:N-acetyldiaminopimelate deacetylase activity"/>
    <property type="evidence" value="ECO:0007669"/>
    <property type="project" value="UniProtKB-ARBA"/>
</dbReference>
<feature type="domain" description="Peptidase M20 dimerisation" evidence="3">
    <location>
        <begin position="223"/>
        <end position="318"/>
    </location>
</feature>
<dbReference type="SUPFAM" id="SSF55031">
    <property type="entry name" value="Bacterial exopeptidase dimerisation domain"/>
    <property type="match status" value="1"/>
</dbReference>
<proteinExistence type="predicted"/>
<feature type="binding site" evidence="2">
    <location>
        <position position="400"/>
    </location>
    <ligand>
        <name>Mn(2+)</name>
        <dbReference type="ChEBI" id="CHEBI:29035"/>
        <label>2</label>
    </ligand>
</feature>
<protein>
    <submittedName>
        <fullName evidence="4">Amidohydrolase</fullName>
    </submittedName>
</protein>
<dbReference type="Pfam" id="PF07687">
    <property type="entry name" value="M20_dimer"/>
    <property type="match status" value="1"/>
</dbReference>
<dbReference type="AlphaFoldDB" id="A0A6G9APY4"/>
<dbReference type="GO" id="GO:0019877">
    <property type="term" value="P:diaminopimelate biosynthetic process"/>
    <property type="evidence" value="ECO:0007669"/>
    <property type="project" value="UniProtKB-ARBA"/>
</dbReference>
<dbReference type="InterPro" id="IPR036264">
    <property type="entry name" value="Bact_exopeptidase_dim_dom"/>
</dbReference>
<reference evidence="4 5" key="1">
    <citation type="submission" date="2020-03" db="EMBL/GenBank/DDBJ databases">
        <authorList>
            <person name="Kim M.K."/>
        </authorList>
    </citation>
    <scope>NUCLEOTIDE SEQUENCE [LARGE SCALE GENOMIC DNA]</scope>
    <source>
        <strain evidence="4 5">BT328</strain>
    </source>
</reference>
<feature type="binding site" evidence="2">
    <location>
        <position position="168"/>
    </location>
    <ligand>
        <name>Mn(2+)</name>
        <dbReference type="ChEBI" id="CHEBI:29035"/>
        <label>2</label>
    </ligand>
</feature>
<evidence type="ECO:0000259" key="3">
    <source>
        <dbReference type="Pfam" id="PF07687"/>
    </source>
</evidence>
<feature type="binding site" evidence="2">
    <location>
        <position position="132"/>
    </location>
    <ligand>
        <name>Mn(2+)</name>
        <dbReference type="ChEBI" id="CHEBI:29035"/>
        <label>2</label>
    </ligand>
</feature>
<organism evidence="4 5">
    <name type="scientific">Spirosoma aureum</name>
    <dbReference type="NCBI Taxonomy" id="2692134"/>
    <lineage>
        <taxon>Bacteria</taxon>
        <taxon>Pseudomonadati</taxon>
        <taxon>Bacteroidota</taxon>
        <taxon>Cytophagia</taxon>
        <taxon>Cytophagales</taxon>
        <taxon>Cytophagaceae</taxon>
        <taxon>Spirosoma</taxon>
    </lineage>
</organism>
<evidence type="ECO:0000313" key="4">
    <source>
        <dbReference type="EMBL" id="QIP14394.1"/>
    </source>
</evidence>
<dbReference type="EMBL" id="CP050063">
    <property type="protein sequence ID" value="QIP14394.1"/>
    <property type="molecule type" value="Genomic_DNA"/>
</dbReference>
<keyword evidence="1 4" id="KW-0378">Hydrolase</keyword>
<keyword evidence="2" id="KW-0464">Manganese</keyword>